<keyword evidence="2" id="KW-0472">Membrane</keyword>
<evidence type="ECO:0000259" key="3">
    <source>
        <dbReference type="Pfam" id="PF13400"/>
    </source>
</evidence>
<feature type="transmembrane region" description="Helical" evidence="2">
    <location>
        <begin position="40"/>
        <end position="62"/>
    </location>
</feature>
<feature type="region of interest" description="Disordered" evidence="1">
    <location>
        <begin position="1"/>
        <end position="30"/>
    </location>
</feature>
<keyword evidence="2" id="KW-1133">Transmembrane helix</keyword>
<evidence type="ECO:0000256" key="1">
    <source>
        <dbReference type="SAM" id="MobiDB-lite"/>
    </source>
</evidence>
<dbReference type="Proteomes" id="UP001500483">
    <property type="component" value="Unassembled WGS sequence"/>
</dbReference>
<dbReference type="NCBIfam" id="TIGR03816">
    <property type="entry name" value="tadE_like_DECH"/>
    <property type="match status" value="1"/>
</dbReference>
<gene>
    <name evidence="4" type="ORF">GCM10020366_56840</name>
</gene>
<protein>
    <recommendedName>
        <fullName evidence="3">Putative Flp pilus-assembly TadG-like N-terminal domain-containing protein</fullName>
    </recommendedName>
</protein>
<feature type="domain" description="Putative Flp pilus-assembly TadG-like N-terminal" evidence="3">
    <location>
        <begin position="39"/>
        <end position="85"/>
    </location>
</feature>
<feature type="compositionally biased region" description="Basic and acidic residues" evidence="1">
    <location>
        <begin position="19"/>
        <end position="30"/>
    </location>
</feature>
<proteinExistence type="predicted"/>
<evidence type="ECO:0000313" key="5">
    <source>
        <dbReference type="Proteomes" id="UP001500483"/>
    </source>
</evidence>
<keyword evidence="5" id="KW-1185">Reference proteome</keyword>
<dbReference type="InterPro" id="IPR021202">
    <property type="entry name" value="Rv3654c-like"/>
</dbReference>
<dbReference type="Pfam" id="PF13400">
    <property type="entry name" value="Tad"/>
    <property type="match status" value="1"/>
</dbReference>
<dbReference type="EMBL" id="BAAAYK010000038">
    <property type="protein sequence ID" value="GAA3363739.1"/>
    <property type="molecule type" value="Genomic_DNA"/>
</dbReference>
<keyword evidence="2" id="KW-0812">Transmembrane</keyword>
<organism evidence="4 5">
    <name type="scientific">Saccharopolyspora gregorii</name>
    <dbReference type="NCBI Taxonomy" id="33914"/>
    <lineage>
        <taxon>Bacteria</taxon>
        <taxon>Bacillati</taxon>
        <taxon>Actinomycetota</taxon>
        <taxon>Actinomycetes</taxon>
        <taxon>Pseudonocardiales</taxon>
        <taxon>Pseudonocardiaceae</taxon>
        <taxon>Saccharopolyspora</taxon>
    </lineage>
</organism>
<evidence type="ECO:0000313" key="4">
    <source>
        <dbReference type="EMBL" id="GAA3363739.1"/>
    </source>
</evidence>
<comment type="caution">
    <text evidence="4">The sequence shown here is derived from an EMBL/GenBank/DDBJ whole genome shotgun (WGS) entry which is preliminary data.</text>
</comment>
<dbReference type="InterPro" id="IPR028087">
    <property type="entry name" value="Tad_N"/>
</dbReference>
<evidence type="ECO:0000256" key="2">
    <source>
        <dbReference type="SAM" id="Phobius"/>
    </source>
</evidence>
<name>A0ABP6RYZ9_9PSEU</name>
<feature type="region of interest" description="Disordered" evidence="1">
    <location>
        <begin position="136"/>
        <end position="156"/>
    </location>
</feature>
<sequence>MSGSGVGARPSAPTHPGHRPTDRNDRLGSDEREEITDRGVATVLAAVLVLGVITIVGFGMVLGSVMLARHRADGAADLAALAAAARVQQGGERACAAARGVAAEMRARVLDCELAGLDARVLVEVRASMGLDGLSPQVTGRARAGPVTRSPDGGPR</sequence>
<dbReference type="RefSeq" id="WP_344930598.1">
    <property type="nucleotide sequence ID" value="NZ_BAAAYK010000038.1"/>
</dbReference>
<reference evidence="5" key="1">
    <citation type="journal article" date="2019" name="Int. J. Syst. Evol. Microbiol.">
        <title>The Global Catalogue of Microorganisms (GCM) 10K type strain sequencing project: providing services to taxonomists for standard genome sequencing and annotation.</title>
        <authorList>
            <consortium name="The Broad Institute Genomics Platform"/>
            <consortium name="The Broad Institute Genome Sequencing Center for Infectious Disease"/>
            <person name="Wu L."/>
            <person name="Ma J."/>
        </authorList>
    </citation>
    <scope>NUCLEOTIDE SEQUENCE [LARGE SCALE GENOMIC DNA]</scope>
    <source>
        <strain evidence="5">JCM 9687</strain>
    </source>
</reference>
<accession>A0ABP6RYZ9</accession>